<proteinExistence type="predicted"/>
<reference evidence="2" key="1">
    <citation type="submission" date="2016-10" db="EMBL/GenBank/DDBJ databases">
        <authorList>
            <person name="Varghese N."/>
            <person name="Submissions S."/>
        </authorList>
    </citation>
    <scope>NUCLEOTIDE SEQUENCE [LARGE SCALE GENOMIC DNA]</scope>
    <source>
        <strain evidence="2">DSM 18130</strain>
    </source>
</reference>
<protein>
    <submittedName>
        <fullName evidence="1">Uncharacterized protein</fullName>
    </submittedName>
</protein>
<dbReference type="Proteomes" id="UP000198836">
    <property type="component" value="Unassembled WGS sequence"/>
</dbReference>
<evidence type="ECO:0000313" key="1">
    <source>
        <dbReference type="EMBL" id="SFA57801.1"/>
    </source>
</evidence>
<name>A0A1I0U0Z0_9SPHI</name>
<accession>A0A1I0U0Z0</accession>
<dbReference type="OrthoDB" id="6691177at2"/>
<gene>
    <name evidence="1" type="ORF">SAMN04488511_1187</name>
</gene>
<organism evidence="1 2">
    <name type="scientific">Pedobacter suwonensis</name>
    <dbReference type="NCBI Taxonomy" id="332999"/>
    <lineage>
        <taxon>Bacteria</taxon>
        <taxon>Pseudomonadati</taxon>
        <taxon>Bacteroidota</taxon>
        <taxon>Sphingobacteriia</taxon>
        <taxon>Sphingobacteriales</taxon>
        <taxon>Sphingobacteriaceae</taxon>
        <taxon>Pedobacter</taxon>
    </lineage>
</organism>
<keyword evidence="2" id="KW-1185">Reference proteome</keyword>
<dbReference type="EMBL" id="FOJM01000018">
    <property type="protein sequence ID" value="SFA57801.1"/>
    <property type="molecule type" value="Genomic_DNA"/>
</dbReference>
<dbReference type="AlphaFoldDB" id="A0A1I0U0Z0"/>
<dbReference type="RefSeq" id="WP_090986818.1">
    <property type="nucleotide sequence ID" value="NZ_FOJM01000018.1"/>
</dbReference>
<dbReference type="STRING" id="332999.SAMN04488511_1187"/>
<sequence>MNKTIISEFGLDKIGHSQSTVEFLNVKLEFDNLAFLDYNKVLKFASPLTLEMKKSLDAFLNQLFQSVVFNKPNDTRKLLKGLHESNQTRLGFSSKRPHGNSVGSVLKQLIQDNTEFVINSLKTGQFSYNTLYFGIDQVGPDRISDIIVSIIKSQLITFTQEQCTKHGIPTKAIKLRNVFNYSTKSWENGTFDLPVFDGLPIIFIPKKLISSDSGLVSSYNRFLRYGFTHFVKNNTEYAFLMDEKNKEKGVKKKDYEAYLKTAHISNKDQVKKWIISNKTAILDFESELDPHITLLSDKELEEVVNRLN</sequence>
<evidence type="ECO:0000313" key="2">
    <source>
        <dbReference type="Proteomes" id="UP000198836"/>
    </source>
</evidence>